<dbReference type="InterPro" id="IPR018060">
    <property type="entry name" value="HTH_AraC"/>
</dbReference>
<dbReference type="Gene3D" id="1.10.10.60">
    <property type="entry name" value="Homeodomain-like"/>
    <property type="match status" value="1"/>
</dbReference>
<evidence type="ECO:0000259" key="4">
    <source>
        <dbReference type="PROSITE" id="PS01124"/>
    </source>
</evidence>
<evidence type="ECO:0000313" key="5">
    <source>
        <dbReference type="EMBL" id="MCT2589626.1"/>
    </source>
</evidence>
<accession>A0ABT2JP35</accession>
<dbReference type="PANTHER" id="PTHR46796:SF2">
    <property type="entry name" value="TRANSCRIPTIONAL REGULATORY PROTEIN"/>
    <property type="match status" value="1"/>
</dbReference>
<feature type="domain" description="HTH araC/xylS-type" evidence="4">
    <location>
        <begin position="177"/>
        <end position="277"/>
    </location>
</feature>
<reference evidence="5 6" key="1">
    <citation type="submission" date="2021-10" db="EMBL/GenBank/DDBJ databases">
        <title>Streptomyces gossypii sp. nov., isolated from soil collected from cotton field.</title>
        <authorList>
            <person name="Ge X."/>
            <person name="Chen X."/>
            <person name="Liu W."/>
        </authorList>
    </citation>
    <scope>NUCLEOTIDE SEQUENCE [LARGE SCALE GENOMIC DNA]</scope>
    <source>
        <strain evidence="5 6">N2-109</strain>
    </source>
</reference>
<comment type="caution">
    <text evidence="5">The sequence shown here is derived from an EMBL/GenBank/DDBJ whole genome shotgun (WGS) entry which is preliminary data.</text>
</comment>
<dbReference type="InterPro" id="IPR050204">
    <property type="entry name" value="AraC_XylS_family_regulators"/>
</dbReference>
<keyword evidence="3" id="KW-0804">Transcription</keyword>
<dbReference type="InterPro" id="IPR009057">
    <property type="entry name" value="Homeodomain-like_sf"/>
</dbReference>
<dbReference type="SMART" id="SM00342">
    <property type="entry name" value="HTH_ARAC"/>
    <property type="match status" value="1"/>
</dbReference>
<keyword evidence="6" id="KW-1185">Reference proteome</keyword>
<sequence length="288" mass="30763">MTRLKPSALVARTLADAGDVRVTEVICHAPADAPGAQEAGRLRRLILPLRGVFSCAGRGTSYVLVPGSAMLLEPDEPYRFGHPVDGGDECVVVAMAAEVWAEATATERPFAEGERLVLDSRDVLRTLLFRTAAARLHDDPHAVRELAVLHLGELTERYGTSGHRPHPVPPSQQRAAHAAAAFIAAHYAEPIPRLLDAAAGAAACSPYHLARTFRLVHGVTLHAYRERLRTASALQALADGAENLAQLATSLGYASHGHFTERLRRAVSSSPSCIRATFQETAGTVPGT</sequence>
<evidence type="ECO:0000256" key="3">
    <source>
        <dbReference type="ARBA" id="ARBA00023163"/>
    </source>
</evidence>
<dbReference type="PANTHER" id="PTHR46796">
    <property type="entry name" value="HTH-TYPE TRANSCRIPTIONAL ACTIVATOR RHAS-RELATED"/>
    <property type="match status" value="1"/>
</dbReference>
<name>A0ABT2JP35_9ACTN</name>
<proteinExistence type="predicted"/>
<keyword evidence="1" id="KW-0805">Transcription regulation</keyword>
<dbReference type="PROSITE" id="PS01124">
    <property type="entry name" value="HTH_ARAC_FAMILY_2"/>
    <property type="match status" value="1"/>
</dbReference>
<dbReference type="Proteomes" id="UP001156389">
    <property type="component" value="Unassembled WGS sequence"/>
</dbReference>
<evidence type="ECO:0000256" key="2">
    <source>
        <dbReference type="ARBA" id="ARBA00023125"/>
    </source>
</evidence>
<dbReference type="EMBL" id="JAJAGO010000003">
    <property type="protein sequence ID" value="MCT2589626.1"/>
    <property type="molecule type" value="Genomic_DNA"/>
</dbReference>
<keyword evidence="2" id="KW-0238">DNA-binding</keyword>
<gene>
    <name evidence="5" type="ORF">LHJ74_06755</name>
</gene>
<protein>
    <submittedName>
        <fullName evidence="5">Helix-turn-helix domain-containing protein</fullName>
    </submittedName>
</protein>
<dbReference type="RefSeq" id="WP_260216633.1">
    <property type="nucleotide sequence ID" value="NZ_JAJAGO010000003.1"/>
</dbReference>
<organism evidence="5 6">
    <name type="scientific">Streptomyces gossypii</name>
    <dbReference type="NCBI Taxonomy" id="2883101"/>
    <lineage>
        <taxon>Bacteria</taxon>
        <taxon>Bacillati</taxon>
        <taxon>Actinomycetota</taxon>
        <taxon>Actinomycetes</taxon>
        <taxon>Kitasatosporales</taxon>
        <taxon>Streptomycetaceae</taxon>
        <taxon>Streptomyces</taxon>
    </lineage>
</organism>
<evidence type="ECO:0000313" key="6">
    <source>
        <dbReference type="Proteomes" id="UP001156389"/>
    </source>
</evidence>
<dbReference type="Pfam" id="PF12833">
    <property type="entry name" value="HTH_18"/>
    <property type="match status" value="1"/>
</dbReference>
<dbReference type="SUPFAM" id="SSF46689">
    <property type="entry name" value="Homeodomain-like"/>
    <property type="match status" value="1"/>
</dbReference>
<evidence type="ECO:0000256" key="1">
    <source>
        <dbReference type="ARBA" id="ARBA00023015"/>
    </source>
</evidence>